<dbReference type="AlphaFoldDB" id="A0A511JBI7"/>
<sequence length="73" mass="7590">MSVLPGCAHTCDLVADLVAENARLRGITERAARVGLGLVTADEGQHVCRGCAAVYTSRHAAAECADLDYGTTD</sequence>
<accession>A0A511JBI7</accession>
<proteinExistence type="predicted"/>
<evidence type="ECO:0000313" key="2">
    <source>
        <dbReference type="Proteomes" id="UP000321720"/>
    </source>
</evidence>
<organism evidence="1 2">
    <name type="scientific">Cellulomonas composti</name>
    <dbReference type="NCBI Taxonomy" id="266130"/>
    <lineage>
        <taxon>Bacteria</taxon>
        <taxon>Bacillati</taxon>
        <taxon>Actinomycetota</taxon>
        <taxon>Actinomycetes</taxon>
        <taxon>Micrococcales</taxon>
        <taxon>Cellulomonadaceae</taxon>
        <taxon>Cellulomonas</taxon>
    </lineage>
</organism>
<dbReference type="EMBL" id="BJWG01000008">
    <property type="protein sequence ID" value="GEL95347.1"/>
    <property type="molecule type" value="Genomic_DNA"/>
</dbReference>
<dbReference type="RefSeq" id="WP_146842993.1">
    <property type="nucleotide sequence ID" value="NZ_BJWG01000008.1"/>
</dbReference>
<evidence type="ECO:0000313" key="1">
    <source>
        <dbReference type="EMBL" id="GEL95347.1"/>
    </source>
</evidence>
<protein>
    <submittedName>
        <fullName evidence="1">Uncharacterized protein</fullName>
    </submittedName>
</protein>
<keyword evidence="2" id="KW-1185">Reference proteome</keyword>
<gene>
    <name evidence="1" type="ORF">CCO02nite_20050</name>
</gene>
<name>A0A511JBI7_9CELL</name>
<reference evidence="1 2" key="1">
    <citation type="submission" date="2019-07" db="EMBL/GenBank/DDBJ databases">
        <title>Whole genome shotgun sequence of Cellulomonas composti NBRC 100758.</title>
        <authorList>
            <person name="Hosoyama A."/>
            <person name="Uohara A."/>
            <person name="Ohji S."/>
            <person name="Ichikawa N."/>
        </authorList>
    </citation>
    <scope>NUCLEOTIDE SEQUENCE [LARGE SCALE GENOMIC DNA]</scope>
    <source>
        <strain evidence="1 2">NBRC 100758</strain>
    </source>
</reference>
<dbReference type="Proteomes" id="UP000321720">
    <property type="component" value="Unassembled WGS sequence"/>
</dbReference>
<comment type="caution">
    <text evidence="1">The sequence shown here is derived from an EMBL/GenBank/DDBJ whole genome shotgun (WGS) entry which is preliminary data.</text>
</comment>